<dbReference type="SUPFAM" id="SSF52096">
    <property type="entry name" value="ClpP/crotonase"/>
    <property type="match status" value="1"/>
</dbReference>
<dbReference type="GO" id="GO:0006508">
    <property type="term" value="P:proteolysis"/>
    <property type="evidence" value="ECO:0007669"/>
    <property type="project" value="UniProtKB-KW"/>
</dbReference>
<dbReference type="InterPro" id="IPR002825">
    <property type="entry name" value="Pept_S49_ser-pept_pro"/>
</dbReference>
<sequence>MENPNKQEKHMLNDRLELYKDLEQKRNSKLLVYVTSDRPNLGTQIASDILSPFTEHLDKIGDVDKITLLLYTRGGNTLTAWTLVNLIRNFCDDFEVIIPFNCHSAGTLISLGANRIVMTKQATLGPIDPSVNGPLNPAIPGTNNPNARVPVSVEFVDSYLQMAKSELGINDQKGLSDILIDLTKHIHPLTLGQVYKSKTQIKMLAKKLLANHEIEQEHEDAVIKFLCSESGSHDYTMHRKEAKNLGLNIEKPNMELYTCIKSIYDDIEKELELRTPFEPNVLLGNQNQSAYQLRRAIIESVEYGCDVFVSEGILNRHVIQQPNQPQQTTIQDNRTFEGWRQEKLN</sequence>
<dbReference type="AlphaFoldDB" id="A0AAU7ELL2"/>
<keyword evidence="1" id="KW-0645">Protease</keyword>
<protein>
    <submittedName>
        <fullName evidence="1">Serine protease</fullName>
    </submittedName>
</protein>
<dbReference type="Pfam" id="PF01972">
    <property type="entry name" value="SDH_protease"/>
    <property type="match status" value="1"/>
</dbReference>
<organism evidence="1 2">
    <name type="scientific">Mariniflexile litorale</name>
    <dbReference type="NCBI Taxonomy" id="3045158"/>
    <lineage>
        <taxon>Bacteria</taxon>
        <taxon>Pseudomonadati</taxon>
        <taxon>Bacteroidota</taxon>
        <taxon>Flavobacteriia</taxon>
        <taxon>Flavobacteriales</taxon>
        <taxon>Flavobacteriaceae</taxon>
        <taxon>Mariniflexile</taxon>
    </lineage>
</organism>
<dbReference type="EMBL" id="CP155618">
    <property type="protein sequence ID" value="XBL16240.1"/>
    <property type="molecule type" value="Genomic_DNA"/>
</dbReference>
<dbReference type="GO" id="GO:0016020">
    <property type="term" value="C:membrane"/>
    <property type="evidence" value="ECO:0007669"/>
    <property type="project" value="InterPro"/>
</dbReference>
<reference evidence="1" key="1">
    <citation type="submission" date="2024-04" db="EMBL/GenBank/DDBJ databases">
        <title>Mariniflexile litorale, isolated from the shallow sediments of the Sea of Japan.</title>
        <authorList>
            <person name="Romanenko L."/>
            <person name="Isaeva M."/>
        </authorList>
    </citation>
    <scope>NUCLEOTIDE SEQUENCE [LARGE SCALE GENOMIC DNA]</scope>
    <source>
        <strain evidence="1">KMM 9835</strain>
    </source>
</reference>
<dbReference type="InterPro" id="IPR029045">
    <property type="entry name" value="ClpP/crotonase-like_dom_sf"/>
</dbReference>
<dbReference type="Proteomes" id="UP001224325">
    <property type="component" value="Chromosome"/>
</dbReference>
<dbReference type="Gene3D" id="3.90.226.10">
    <property type="entry name" value="2-enoyl-CoA Hydratase, Chain A, domain 1"/>
    <property type="match status" value="1"/>
</dbReference>
<name>A0AAU7ELL2_9FLAO</name>
<keyword evidence="2" id="KW-1185">Reference proteome</keyword>
<dbReference type="KEGG" id="mlil:QLS71_007390"/>
<keyword evidence="1" id="KW-0378">Hydrolase</keyword>
<dbReference type="PANTHER" id="PTHR35984:SF1">
    <property type="entry name" value="PERIPLASMIC SERINE PROTEASE"/>
    <property type="match status" value="1"/>
</dbReference>
<dbReference type="PANTHER" id="PTHR35984">
    <property type="entry name" value="PERIPLASMIC SERINE PROTEASE"/>
    <property type="match status" value="1"/>
</dbReference>
<evidence type="ECO:0000313" key="2">
    <source>
        <dbReference type="Proteomes" id="UP001224325"/>
    </source>
</evidence>
<gene>
    <name evidence="1" type="ORF">QLS71_007390</name>
</gene>
<evidence type="ECO:0000313" key="1">
    <source>
        <dbReference type="EMBL" id="XBL16240.1"/>
    </source>
</evidence>
<dbReference type="GO" id="GO:0008233">
    <property type="term" value="F:peptidase activity"/>
    <property type="evidence" value="ECO:0007669"/>
    <property type="project" value="UniProtKB-KW"/>
</dbReference>
<dbReference type="RefSeq" id="WP_308991872.1">
    <property type="nucleotide sequence ID" value="NZ_CP155618.1"/>
</dbReference>
<proteinExistence type="predicted"/>
<accession>A0AAU7ELL2</accession>